<dbReference type="SMART" id="SM00573">
    <property type="entry name" value="HSA"/>
    <property type="match status" value="1"/>
</dbReference>
<keyword evidence="4" id="KW-0156">Chromatin regulator</keyword>
<name>W2RP83_CYPE1</name>
<dbReference type="GeneID" id="19973705"/>
<dbReference type="Proteomes" id="UP000030752">
    <property type="component" value="Unassembled WGS sequence"/>
</dbReference>
<feature type="domain" description="Myb-like" evidence="10">
    <location>
        <begin position="615"/>
        <end position="675"/>
    </location>
</feature>
<dbReference type="eggNOG" id="ENOG502RGMX">
    <property type="taxonomic scope" value="Eukaryota"/>
</dbReference>
<feature type="domain" description="HSA" evidence="11">
    <location>
        <begin position="350"/>
        <end position="433"/>
    </location>
</feature>
<feature type="compositionally biased region" description="Polar residues" evidence="9">
    <location>
        <begin position="1153"/>
        <end position="1164"/>
    </location>
</feature>
<sequence>MDEDTAVLQKPPALPSDIVHTSGLDSGPPPDASRRSHSPLVQDNRSTPVSTQDAAMSPTSRQNAVSPDTSPADEGSMFEHGDSDGRKGISIPKQPDTPDSTQQISPEDAPALDMEAVAETMSKVEGKAHSQATIAPTQSDGAVERLSRKSTIHLDTNSGFKPTLSTGMVESPAPMTTVTATPRRPQPSTPSAEDSSRRATRISSGVLQKKSVSEILNEAQRSASAESPMSDSRDSVGVAERRDKERSKLSTVVFAKPQKTADGDNGELVQVDSSSPRHGSPNHRDYLYTLFENKAHSMTRNGSMNYLIQNAHKCLSTADHLVEYQMQTDCRILKRIYQLQERGRWALRQHKRAEEAPRPTSHWDVLLDHAKWMRTDFREERKWKLAAARGLAEECVEWIHSSPETRKHLQVKVRPPTILPEGTIGPTKEDDRDSTMDDGPGPALSSQPTPELIPSNEDDSMSDDIPDPRHIITSISPAAIFSLGASEYTFTVDRTPAFDKLLNELPLYEPAPIVPDYSKSDLAERLDARWKTAIVPVSKYATEKLHVTDDQPRRKKSRYEYDLEMSPTRKTDPLPPREQNVALFMSENKHIRDRIHPGHSFRPPSEHPMPTQDFFQTRSSSQWTTAEDDELRKLVKDYSYNWSLISSCLTPRSLYTSGADRRTPWECFERWIGLEGLPADMSKTPYFKTYSGRIEAAGRHVLAQIEEAQRRAGANVQIPARKRTTQPVRVDRKRTQRHLAMLDAMRKNAKKRETALQKQQHQSDLAAMRKMNNSEINQPKAPFKTPREFAALRQERDAKRAEQQEIYRQQLLAHQRAAQQAQRGQNATPNGLPSGMPNGMNGLRVPTGGVPGMPNGNLQVPNGGRPHPAVMAAMNGMQMPPGMMGPKNMAQAQMQANMARGMGASPEQVRMMQQAGKVQQQQQELLRQVQQQGGQHSSPNGPHASLSNGNGSTPFNMANANGAPSPHGNASSPRSQNSTSGQLSSGHVPVLVQIANKIKQQYPNMNDEEVQKHASQQIQMWQQQASQGGPKRPQATNQAALNAAVGAMNSAAHANNNVNAVSGGNAGFPQGMSMTPEQLQQLQQAQRMRMMQASQPGAAGRQAQQSAAMHGMNAMGMGGMPMPNGGQGQVSTNSPVMNMARPVSQSGQGQVSRSATPSARSGSMSGPGPQGALSPGGGQARPGSSRAMVGTPQSQSAQPAAAPTPQPNGQSAS</sequence>
<feature type="region of interest" description="Disordered" evidence="9">
    <location>
        <begin position="406"/>
        <end position="469"/>
    </location>
</feature>
<evidence type="ECO:0000256" key="2">
    <source>
        <dbReference type="ARBA" id="ARBA00008913"/>
    </source>
</evidence>
<dbReference type="SUPFAM" id="SSF46689">
    <property type="entry name" value="Homeodomain-like"/>
    <property type="match status" value="1"/>
</dbReference>
<comment type="function">
    <text evidence="7">Component of the NuA4 histone acetyltransferase complex which is involved in transcriptional activation of selected genes principally by acetylation of nucleosomal histone H4 and H2A. The NuA4 complex is also involved in DNA repair.</text>
</comment>
<dbReference type="HOGENOM" id="CLU_001331_1_0_1"/>
<dbReference type="GO" id="GO:0005634">
    <property type="term" value="C:nucleus"/>
    <property type="evidence" value="ECO:0007669"/>
    <property type="project" value="UniProtKB-SubCell"/>
</dbReference>
<dbReference type="CDD" id="cd00167">
    <property type="entry name" value="SANT"/>
    <property type="match status" value="1"/>
</dbReference>
<keyword evidence="6" id="KW-0539">Nucleus</keyword>
<evidence type="ECO:0000256" key="9">
    <source>
        <dbReference type="SAM" id="MobiDB-lite"/>
    </source>
</evidence>
<dbReference type="PROSITE" id="PS50090">
    <property type="entry name" value="MYB_LIKE"/>
    <property type="match status" value="1"/>
</dbReference>
<feature type="compositionally biased region" description="Low complexity" evidence="9">
    <location>
        <begin position="913"/>
        <end position="935"/>
    </location>
</feature>
<keyword evidence="5" id="KW-0234">DNA repair</keyword>
<organism evidence="12 13">
    <name type="scientific">Cyphellophora europaea (strain CBS 101466)</name>
    <name type="common">Phialophora europaea</name>
    <dbReference type="NCBI Taxonomy" id="1220924"/>
    <lineage>
        <taxon>Eukaryota</taxon>
        <taxon>Fungi</taxon>
        <taxon>Dikarya</taxon>
        <taxon>Ascomycota</taxon>
        <taxon>Pezizomycotina</taxon>
        <taxon>Eurotiomycetes</taxon>
        <taxon>Chaetothyriomycetidae</taxon>
        <taxon>Chaetothyriales</taxon>
        <taxon>Cyphellophoraceae</taxon>
        <taxon>Cyphellophora</taxon>
    </lineage>
</organism>
<evidence type="ECO:0000259" key="10">
    <source>
        <dbReference type="PROSITE" id="PS50090"/>
    </source>
</evidence>
<dbReference type="PANTHER" id="PTHR46459">
    <property type="entry name" value="E1A-BINDING PROTEIN P400-RELATED"/>
    <property type="match status" value="1"/>
</dbReference>
<gene>
    <name evidence="12" type="ORF">HMPREF1541_06366</name>
</gene>
<feature type="compositionally biased region" description="Polar residues" evidence="9">
    <location>
        <begin position="39"/>
        <end position="69"/>
    </location>
</feature>
<feature type="region of interest" description="Disordered" evidence="9">
    <location>
        <begin position="901"/>
        <end position="984"/>
    </location>
</feature>
<evidence type="ECO:0000256" key="5">
    <source>
        <dbReference type="ARBA" id="ARBA00023204"/>
    </source>
</evidence>
<proteinExistence type="inferred from homology"/>
<protein>
    <recommendedName>
        <fullName evidence="8">Vacuolar import and degradation protein 21</fullName>
    </recommendedName>
</protein>
<evidence type="ECO:0000256" key="8">
    <source>
        <dbReference type="ARBA" id="ARBA00029670"/>
    </source>
</evidence>
<keyword evidence="3" id="KW-0227">DNA damage</keyword>
<accession>W2RP83</accession>
<dbReference type="Pfam" id="PF13921">
    <property type="entry name" value="Myb_DNA-bind_6"/>
    <property type="match status" value="1"/>
</dbReference>
<evidence type="ECO:0000256" key="4">
    <source>
        <dbReference type="ARBA" id="ARBA00022853"/>
    </source>
</evidence>
<feature type="compositionally biased region" description="Low complexity" evidence="9">
    <location>
        <begin position="1191"/>
        <end position="1203"/>
    </location>
</feature>
<feature type="compositionally biased region" description="Polar residues" evidence="9">
    <location>
        <begin position="219"/>
        <end position="230"/>
    </location>
</feature>
<feature type="compositionally biased region" description="Polar residues" evidence="9">
    <location>
        <begin position="130"/>
        <end position="140"/>
    </location>
</feature>
<dbReference type="RefSeq" id="XP_008718920.1">
    <property type="nucleotide sequence ID" value="XM_008720698.1"/>
</dbReference>
<dbReference type="InterPro" id="IPR001005">
    <property type="entry name" value="SANT/Myb"/>
</dbReference>
<reference evidence="12 13" key="1">
    <citation type="submission" date="2013-03" db="EMBL/GenBank/DDBJ databases">
        <title>The Genome Sequence of Phialophora europaea CBS 101466.</title>
        <authorList>
            <consortium name="The Broad Institute Genomics Platform"/>
            <person name="Cuomo C."/>
            <person name="de Hoog S."/>
            <person name="Gorbushina A."/>
            <person name="Walker B."/>
            <person name="Young S.K."/>
            <person name="Zeng Q."/>
            <person name="Gargeya S."/>
            <person name="Fitzgerald M."/>
            <person name="Haas B."/>
            <person name="Abouelleil A."/>
            <person name="Allen A.W."/>
            <person name="Alvarado L."/>
            <person name="Arachchi H.M."/>
            <person name="Berlin A.M."/>
            <person name="Chapman S.B."/>
            <person name="Gainer-Dewar J."/>
            <person name="Goldberg J."/>
            <person name="Griggs A."/>
            <person name="Gujja S."/>
            <person name="Hansen M."/>
            <person name="Howarth C."/>
            <person name="Imamovic A."/>
            <person name="Ireland A."/>
            <person name="Larimer J."/>
            <person name="McCowan C."/>
            <person name="Murphy C."/>
            <person name="Pearson M."/>
            <person name="Poon T.W."/>
            <person name="Priest M."/>
            <person name="Roberts A."/>
            <person name="Saif S."/>
            <person name="Shea T."/>
            <person name="Sisk P."/>
            <person name="Sykes S."/>
            <person name="Wortman J."/>
            <person name="Nusbaum C."/>
            <person name="Birren B."/>
        </authorList>
    </citation>
    <scope>NUCLEOTIDE SEQUENCE [LARGE SCALE GENOMIC DNA]</scope>
    <source>
        <strain evidence="12 13">CBS 101466</strain>
    </source>
</reference>
<feature type="compositionally biased region" description="Polar residues" evidence="9">
    <location>
        <begin position="968"/>
        <end position="984"/>
    </location>
</feature>
<keyword evidence="13" id="KW-1185">Reference proteome</keyword>
<feature type="compositionally biased region" description="Polar residues" evidence="9">
    <location>
        <begin position="936"/>
        <end position="959"/>
    </location>
</feature>
<feature type="compositionally biased region" description="Low complexity" evidence="9">
    <location>
        <begin position="1143"/>
        <end position="1152"/>
    </location>
</feature>
<dbReference type="AlphaFoldDB" id="W2RP83"/>
<feature type="compositionally biased region" description="Low complexity" evidence="9">
    <location>
        <begin position="1016"/>
        <end position="1027"/>
    </location>
</feature>
<dbReference type="PROSITE" id="PS51204">
    <property type="entry name" value="HSA"/>
    <property type="match status" value="1"/>
</dbReference>
<feature type="compositionally biased region" description="Polar residues" evidence="9">
    <location>
        <begin position="153"/>
        <end position="180"/>
    </location>
</feature>
<evidence type="ECO:0000313" key="12">
    <source>
        <dbReference type="EMBL" id="ETN38331.1"/>
    </source>
</evidence>
<dbReference type="GO" id="GO:0006281">
    <property type="term" value="P:DNA repair"/>
    <property type="evidence" value="ECO:0007669"/>
    <property type="project" value="UniProtKB-KW"/>
</dbReference>
<comment type="similarity">
    <text evidence="2">Belongs to the EAF1 family.</text>
</comment>
<dbReference type="SMART" id="SM00717">
    <property type="entry name" value="SANT"/>
    <property type="match status" value="1"/>
</dbReference>
<dbReference type="GO" id="GO:0006325">
    <property type="term" value="P:chromatin organization"/>
    <property type="evidence" value="ECO:0007669"/>
    <property type="project" value="UniProtKB-KW"/>
</dbReference>
<evidence type="ECO:0000256" key="1">
    <source>
        <dbReference type="ARBA" id="ARBA00004123"/>
    </source>
</evidence>
<dbReference type="PANTHER" id="PTHR46459:SF1">
    <property type="entry name" value="E1A-BINDING PROTEIN P400"/>
    <property type="match status" value="1"/>
</dbReference>
<dbReference type="InterPro" id="IPR009057">
    <property type="entry name" value="Homeodomain-like_sf"/>
</dbReference>
<dbReference type="OrthoDB" id="5364245at2759"/>
<feature type="region of interest" description="Disordered" evidence="9">
    <location>
        <begin position="1"/>
        <end position="281"/>
    </location>
</feature>
<feature type="compositionally biased region" description="Basic and acidic residues" evidence="9">
    <location>
        <begin position="231"/>
        <end position="248"/>
    </location>
</feature>
<dbReference type="EMBL" id="KB822722">
    <property type="protein sequence ID" value="ETN38331.1"/>
    <property type="molecule type" value="Genomic_DNA"/>
</dbReference>
<dbReference type="GO" id="GO:0035267">
    <property type="term" value="C:NuA4 histone acetyltransferase complex"/>
    <property type="evidence" value="ECO:0007669"/>
    <property type="project" value="TreeGrafter"/>
</dbReference>
<evidence type="ECO:0000256" key="6">
    <source>
        <dbReference type="ARBA" id="ARBA00023242"/>
    </source>
</evidence>
<dbReference type="InParanoid" id="W2RP83"/>
<dbReference type="GO" id="GO:0003682">
    <property type="term" value="F:chromatin binding"/>
    <property type="evidence" value="ECO:0007669"/>
    <property type="project" value="TreeGrafter"/>
</dbReference>
<evidence type="ECO:0000313" key="13">
    <source>
        <dbReference type="Proteomes" id="UP000030752"/>
    </source>
</evidence>
<dbReference type="InterPro" id="IPR014012">
    <property type="entry name" value="HSA_dom"/>
</dbReference>
<evidence type="ECO:0000256" key="7">
    <source>
        <dbReference type="ARBA" id="ARBA00025178"/>
    </source>
</evidence>
<dbReference type="STRING" id="1220924.W2RP83"/>
<dbReference type="VEuPathDB" id="FungiDB:HMPREF1541_06366"/>
<feature type="compositionally biased region" description="Acidic residues" evidence="9">
    <location>
        <begin position="456"/>
        <end position="465"/>
    </location>
</feature>
<dbReference type="Pfam" id="PF07529">
    <property type="entry name" value="HSA"/>
    <property type="match status" value="1"/>
</dbReference>
<feature type="compositionally biased region" description="Basic and acidic residues" evidence="9">
    <location>
        <begin position="77"/>
        <end position="87"/>
    </location>
</feature>
<feature type="region of interest" description="Disordered" evidence="9">
    <location>
        <begin position="1008"/>
        <end position="1034"/>
    </location>
</feature>
<evidence type="ECO:0000256" key="3">
    <source>
        <dbReference type="ARBA" id="ARBA00022763"/>
    </source>
</evidence>
<evidence type="ECO:0000259" key="11">
    <source>
        <dbReference type="PROSITE" id="PS51204"/>
    </source>
</evidence>
<comment type="subcellular location">
    <subcellularLocation>
        <location evidence="1">Nucleus</location>
    </subcellularLocation>
</comment>
<dbReference type="Gene3D" id="1.10.10.60">
    <property type="entry name" value="Homeodomain-like"/>
    <property type="match status" value="1"/>
</dbReference>
<feature type="region of interest" description="Disordered" evidence="9">
    <location>
        <begin position="1117"/>
        <end position="1213"/>
    </location>
</feature>